<dbReference type="EMBL" id="QUMU01000013">
    <property type="protein sequence ID" value="REG25088.1"/>
    <property type="molecule type" value="Genomic_DNA"/>
</dbReference>
<sequence>MRAPSFPRKLLVLGLGLGLLGVCLLVLALRSQGEANRLEPWTPPTLETAGVPADPVRALQALEVHGDVPYCHPREQLARHSDEGEDHTHTYVPVKPLPGLQGHAERIAPYLGHPSEPVVYRAATLLCFIQDTQSRRALAWLASRYTCRGWVRKVVSGAGMALPAKRCEREEPQGGYALLMTPIPPGPRRSRPETLVLAERISKGEATAVREALHATQAMDLEQRWEAILALMNVSTPQGLALVLQALLEKWEEKVLSTRSRMGWNEAELLEGVGGAALRNVVERTGRTPEAVLVETVGLMPEALSRSMEGALREDAPLRDAIRRYAHSPEGREVTSDTARRFMERIKDN</sequence>
<accession>A0AAC8Q8E6</accession>
<organism evidence="1 3">
    <name type="scientific">Archangium gephyra</name>
    <dbReference type="NCBI Taxonomy" id="48"/>
    <lineage>
        <taxon>Bacteria</taxon>
        <taxon>Pseudomonadati</taxon>
        <taxon>Myxococcota</taxon>
        <taxon>Myxococcia</taxon>
        <taxon>Myxococcales</taxon>
        <taxon>Cystobacterineae</taxon>
        <taxon>Archangiaceae</taxon>
        <taxon>Archangium</taxon>
    </lineage>
</organism>
<dbReference type="Proteomes" id="UP000256345">
    <property type="component" value="Unassembled WGS sequence"/>
</dbReference>
<dbReference type="KEGG" id="age:AA314_04588"/>
<dbReference type="Proteomes" id="UP000035579">
    <property type="component" value="Chromosome"/>
</dbReference>
<name>A0AAC8Q8E6_9BACT</name>
<evidence type="ECO:0000313" key="2">
    <source>
        <dbReference type="EMBL" id="REG25088.1"/>
    </source>
</evidence>
<reference evidence="2 4" key="2">
    <citation type="submission" date="2018-08" db="EMBL/GenBank/DDBJ databases">
        <title>Genomic Encyclopedia of Archaeal and Bacterial Type Strains, Phase II (KMG-II): from individual species to whole genera.</title>
        <authorList>
            <person name="Goeker M."/>
        </authorList>
    </citation>
    <scope>NUCLEOTIDE SEQUENCE [LARGE SCALE GENOMIC DNA]</scope>
    <source>
        <strain evidence="2 4">DSM 2261</strain>
    </source>
</reference>
<reference evidence="1 3" key="1">
    <citation type="submission" date="2015-05" db="EMBL/GenBank/DDBJ databases">
        <title>Genome assembly of Archangium gephyra DSM 2261.</title>
        <authorList>
            <person name="Sharma G."/>
            <person name="Subramanian S."/>
        </authorList>
    </citation>
    <scope>NUCLEOTIDE SEQUENCE [LARGE SCALE GENOMIC DNA]</scope>
    <source>
        <strain evidence="1 3">DSM 2261</strain>
    </source>
</reference>
<proteinExistence type="predicted"/>
<dbReference type="RefSeq" id="WP_047857155.1">
    <property type="nucleotide sequence ID" value="NZ_CP011509.1"/>
</dbReference>
<evidence type="ECO:0000313" key="3">
    <source>
        <dbReference type="Proteomes" id="UP000035579"/>
    </source>
</evidence>
<dbReference type="AlphaFoldDB" id="A0AAC8Q8E6"/>
<evidence type="ECO:0000313" key="4">
    <source>
        <dbReference type="Proteomes" id="UP000256345"/>
    </source>
</evidence>
<gene>
    <name evidence="1" type="ORF">AA314_04588</name>
    <name evidence="2" type="ORF">ATI61_113152</name>
</gene>
<keyword evidence="4" id="KW-1185">Reference proteome</keyword>
<evidence type="ECO:0000313" key="1">
    <source>
        <dbReference type="EMBL" id="AKJ02962.1"/>
    </source>
</evidence>
<protein>
    <submittedName>
        <fullName evidence="1">Uncharacterized protein</fullName>
    </submittedName>
</protein>
<dbReference type="EMBL" id="CP011509">
    <property type="protein sequence ID" value="AKJ02962.1"/>
    <property type="molecule type" value="Genomic_DNA"/>
</dbReference>